<accession>A0A1V2UWC6</accession>
<proteinExistence type="predicted"/>
<dbReference type="EMBL" id="LFZS01000008">
    <property type="protein sequence ID" value="ONN53889.1"/>
    <property type="molecule type" value="Genomic_DNA"/>
</dbReference>
<reference evidence="1 2" key="1">
    <citation type="submission" date="2015-07" db="EMBL/GenBank/DDBJ databases">
        <title>Acinetobacter yuneri, a novel member of Acinetobacter calcoaceticus-Acinetobacter baumannii complex isolated from clinical specimen.</title>
        <authorList>
            <person name="Yu Y."/>
        </authorList>
    </citation>
    <scope>NUCLEOTIDE SEQUENCE [LARGE SCALE GENOMIC DNA]</scope>
    <source>
        <strain evidence="1 2">A362</strain>
    </source>
</reference>
<dbReference type="AlphaFoldDB" id="A0A1V2UWC6"/>
<keyword evidence="2" id="KW-1185">Reference proteome</keyword>
<comment type="caution">
    <text evidence="1">The sequence shown here is derived from an EMBL/GenBank/DDBJ whole genome shotgun (WGS) entry which is preliminary data.</text>
</comment>
<dbReference type="NCBIfam" id="NF040692">
    <property type="entry name" value="recomb_assoc"/>
    <property type="match status" value="1"/>
</dbReference>
<name>A0A1V2UWC6_9GAMM</name>
<gene>
    <name evidence="1" type="ORF">AC058_13505</name>
</gene>
<protein>
    <submittedName>
        <fullName evidence="1">Uncharacterized protein</fullName>
    </submittedName>
</protein>
<evidence type="ECO:0000313" key="2">
    <source>
        <dbReference type="Proteomes" id="UP000189376"/>
    </source>
</evidence>
<dbReference type="RefSeq" id="WP_077169662.1">
    <property type="nucleotide sequence ID" value="NZ_LFZS01000008.1"/>
</dbReference>
<dbReference type="InterPro" id="IPR048061">
    <property type="entry name" value="GmtX-like"/>
</dbReference>
<sequence>MSPEELLEHLKRDASSKIQLSLTAIYDICMEQQERGIYDFSISTIAKLGYKRGVPQAQSIRNKTGEKYRALIQAFVDSTSSNKKLKKLSKQETDWISEIDNPKHQLLIRIMASELKEAQQMLREIIPPKQRIDIYDHKHMISDLSFKLTDQEVRALQYLLSSDFQKKWNLKATEYGALVDEKNLPVFKVATLDALRKALEYLS</sequence>
<dbReference type="Proteomes" id="UP000189376">
    <property type="component" value="Unassembled WGS sequence"/>
</dbReference>
<organism evidence="1 2">
    <name type="scientific">Acinetobacter genomosp. 33YU</name>
    <dbReference type="NCBI Taxonomy" id="1675530"/>
    <lineage>
        <taxon>Bacteria</taxon>
        <taxon>Pseudomonadati</taxon>
        <taxon>Pseudomonadota</taxon>
        <taxon>Gammaproteobacteria</taxon>
        <taxon>Moraxellales</taxon>
        <taxon>Moraxellaceae</taxon>
        <taxon>Acinetobacter</taxon>
    </lineage>
</organism>
<evidence type="ECO:0000313" key="1">
    <source>
        <dbReference type="EMBL" id="ONN53889.1"/>
    </source>
</evidence>